<proteinExistence type="predicted"/>
<organism evidence="1 2">
    <name type="scientific">Amycolatopsis minnesotensis</name>
    <dbReference type="NCBI Taxonomy" id="337894"/>
    <lineage>
        <taxon>Bacteria</taxon>
        <taxon>Bacillati</taxon>
        <taxon>Actinomycetota</taxon>
        <taxon>Actinomycetes</taxon>
        <taxon>Pseudonocardiales</taxon>
        <taxon>Pseudonocardiaceae</taxon>
        <taxon>Amycolatopsis</taxon>
    </lineage>
</organism>
<dbReference type="SUPFAM" id="SSF51735">
    <property type="entry name" value="NAD(P)-binding Rossmann-fold domains"/>
    <property type="match status" value="1"/>
</dbReference>
<comment type="caution">
    <text evidence="1">The sequence shown here is derived from an EMBL/GenBank/DDBJ whole genome shotgun (WGS) entry which is preliminary data.</text>
</comment>
<dbReference type="Pfam" id="PF00106">
    <property type="entry name" value="adh_short"/>
    <property type="match status" value="1"/>
</dbReference>
<dbReference type="InterPro" id="IPR036291">
    <property type="entry name" value="NAD(P)-bd_dom_sf"/>
</dbReference>
<name>A0ABN2RF04_9PSEU</name>
<evidence type="ECO:0000313" key="2">
    <source>
        <dbReference type="Proteomes" id="UP001501116"/>
    </source>
</evidence>
<dbReference type="Gene3D" id="3.40.50.720">
    <property type="entry name" value="NAD(P)-binding Rossmann-like Domain"/>
    <property type="match status" value="1"/>
</dbReference>
<sequence length="222" mass="22161">MAKKLAVVGAGPGLGRGVARAFDGAGFRIGLIARNAERLGGLASELRDAVALPADILDRDALTAALGEFGDVDALVYSPSPTGAITGAAETTVEAASAQLDLHVLGAVAAVGAVLPGMLARGSGTILLTTGASSAVPVPVLGNVGIAMAGLRNWAHALHVELAPKGVHVSTVTIATAIAAGGGAGDPDAIGARYFEQHERRNLAEVVVGDLDAVRRQFAPAR</sequence>
<dbReference type="Proteomes" id="UP001501116">
    <property type="component" value="Unassembled WGS sequence"/>
</dbReference>
<dbReference type="EMBL" id="BAAANN010000018">
    <property type="protein sequence ID" value="GAA1968114.1"/>
    <property type="molecule type" value="Genomic_DNA"/>
</dbReference>
<protein>
    <submittedName>
        <fullName evidence="1">SDR family NAD(P)-dependent oxidoreductase</fullName>
    </submittedName>
</protein>
<accession>A0ABN2RF04</accession>
<dbReference type="PRINTS" id="PR00081">
    <property type="entry name" value="GDHRDH"/>
</dbReference>
<gene>
    <name evidence="1" type="ORF">GCM10009754_46270</name>
</gene>
<evidence type="ECO:0000313" key="1">
    <source>
        <dbReference type="EMBL" id="GAA1968114.1"/>
    </source>
</evidence>
<keyword evidence="2" id="KW-1185">Reference proteome</keyword>
<dbReference type="PANTHER" id="PTHR43431">
    <property type="entry name" value="OXIDOREDUCTASE, SHORT CHAIN DEHYDROGENASE/REDUCTASE FAMILY (AFU_ORTHOLOGUE AFUA_5G14000)"/>
    <property type="match status" value="1"/>
</dbReference>
<dbReference type="PANTHER" id="PTHR43431:SF7">
    <property type="entry name" value="OXIDOREDUCTASE, SHORT CHAIN DEHYDROGENASE_REDUCTASE FAMILY (AFU_ORTHOLOGUE AFUA_5G14000)"/>
    <property type="match status" value="1"/>
</dbReference>
<dbReference type="InterPro" id="IPR002347">
    <property type="entry name" value="SDR_fam"/>
</dbReference>
<reference evidence="1 2" key="1">
    <citation type="journal article" date="2019" name="Int. J. Syst. Evol. Microbiol.">
        <title>The Global Catalogue of Microorganisms (GCM) 10K type strain sequencing project: providing services to taxonomists for standard genome sequencing and annotation.</title>
        <authorList>
            <consortium name="The Broad Institute Genomics Platform"/>
            <consortium name="The Broad Institute Genome Sequencing Center for Infectious Disease"/>
            <person name="Wu L."/>
            <person name="Ma J."/>
        </authorList>
    </citation>
    <scope>NUCLEOTIDE SEQUENCE [LARGE SCALE GENOMIC DNA]</scope>
    <source>
        <strain evidence="1 2">JCM 14545</strain>
    </source>
</reference>
<dbReference type="RefSeq" id="WP_344422396.1">
    <property type="nucleotide sequence ID" value="NZ_BAAANN010000018.1"/>
</dbReference>